<evidence type="ECO:0000256" key="1">
    <source>
        <dbReference type="SAM" id="SignalP"/>
    </source>
</evidence>
<dbReference type="RefSeq" id="WP_089858991.1">
    <property type="nucleotide sequence ID" value="NZ_FNDW01000008.1"/>
</dbReference>
<feature type="signal peptide" evidence="1">
    <location>
        <begin position="1"/>
        <end position="20"/>
    </location>
</feature>
<dbReference type="STRING" id="311334.SAMN05421846_10859"/>
<dbReference type="EMBL" id="FNDW01000008">
    <property type="protein sequence ID" value="SDI46927.1"/>
    <property type="molecule type" value="Genomic_DNA"/>
</dbReference>
<sequence>MKKILTFTFTLFLSFFFAQKVELKKVTDTFQVFKGEIAGNPVTFRLNYDNIIDCHQYQHFVDGWYYYDKYKKKIPLTGIYNLGDLYLFNFGNDQKKRVQLFKEKINRDLIEKSDSIAKTLNVKEIINIKGQERDKQATGTFSIGNKSLPLNLNTKDTRIYRFNDYITVPNHKKINTYNFINNLGGNRLVSYSSGKSGNRVLLYFEELSNFNYCGMCGAGDGEKGYRVIYFTNDWNFKSYEGFLIESCLEGIYNTTSKRLKDQKILKFSIKKTSGSPAYTLTVDIKNATVTKSK</sequence>
<proteinExistence type="predicted"/>
<gene>
    <name evidence="2" type="ORF">SAMN05421846_10859</name>
</gene>
<keyword evidence="3" id="KW-1185">Reference proteome</keyword>
<name>A0A1G8KUA5_9FLAO</name>
<protein>
    <submittedName>
        <fullName evidence="2">Uncharacterized protein</fullName>
    </submittedName>
</protein>
<reference evidence="3" key="1">
    <citation type="submission" date="2016-10" db="EMBL/GenBank/DDBJ databases">
        <authorList>
            <person name="Varghese N."/>
            <person name="Submissions S."/>
        </authorList>
    </citation>
    <scope>NUCLEOTIDE SEQUENCE [LARGE SCALE GENOMIC DNA]</scope>
    <source>
        <strain evidence="3">DSM 17071</strain>
    </source>
</reference>
<feature type="chain" id="PRO_5011672683" evidence="1">
    <location>
        <begin position="21"/>
        <end position="293"/>
    </location>
</feature>
<organism evidence="2 3">
    <name type="scientific">Chryseobacterium taeanense</name>
    <dbReference type="NCBI Taxonomy" id="311334"/>
    <lineage>
        <taxon>Bacteria</taxon>
        <taxon>Pseudomonadati</taxon>
        <taxon>Bacteroidota</taxon>
        <taxon>Flavobacteriia</taxon>
        <taxon>Flavobacteriales</taxon>
        <taxon>Weeksellaceae</taxon>
        <taxon>Chryseobacterium group</taxon>
        <taxon>Chryseobacterium</taxon>
    </lineage>
</organism>
<keyword evidence="1" id="KW-0732">Signal</keyword>
<evidence type="ECO:0000313" key="2">
    <source>
        <dbReference type="EMBL" id="SDI46927.1"/>
    </source>
</evidence>
<dbReference type="OrthoDB" id="5826911at2"/>
<dbReference type="AlphaFoldDB" id="A0A1G8KUA5"/>
<evidence type="ECO:0000313" key="3">
    <source>
        <dbReference type="Proteomes" id="UP000198869"/>
    </source>
</evidence>
<dbReference type="Proteomes" id="UP000198869">
    <property type="component" value="Unassembled WGS sequence"/>
</dbReference>
<accession>A0A1G8KUA5</accession>